<sequence length="657" mass="76172">MEALDARPSVITALTTHSDPEWKVAIGDDRGRVTLWNLESGDVKAFSSRIAHTSRFREGQPFDFDEALRLVVPPGHLPTEMEPFAEETGKQDQVAVVSLMTDGPLRHFRLDVNRAFPPELETMDDLYAQSQRLQSRYVFLERRLVSVLDAAKKARPEHTQRHFGLFIFDDHEPIIERGSGSPSSWENLSPACQQRELALALLDPLIQMAAMADDIELPDISAASLEAFDLLSLAGKFVPWWQSTGNIHRADFLKRELAEAEADAMVRDLLGKEAAQMAAVNGTNSASSKSDTTLSFFEAYFQSDEARLSFLKKKLFFMKRKTRIASIAKYGKLPCPIVYETVIRPLRVRFSFPVPPAAPSARTDGTLTQRTSSAKSEARDTSHQSITVMFIEEEDVENLGDDAKQRYRELELMRMEDEISREFNGHFDESESEDEPEEQPAFAPPKRTDFTRSYFFGSLPSHLRIPTSHWSAGSGIDNGDEEIEEEERLERERRQQEELDRLEAERIAEAERQAERLRIEKEKEEKAFQFRRLRQAEFKRIVAYQIELEAQREKELEEERIAQERLAMIREEELERQWILWLQREWTQMTAEDHAARSIRQQLRDARAREMRQMLGKLTMMSYEDTRSRHAMEEQLQRDAKEQRRRRFLHDVYEPTA</sequence>
<organism evidence="2 3">
    <name type="scientific">Pythium insidiosum</name>
    <name type="common">Pythiosis disease agent</name>
    <dbReference type="NCBI Taxonomy" id="114742"/>
    <lineage>
        <taxon>Eukaryota</taxon>
        <taxon>Sar</taxon>
        <taxon>Stramenopiles</taxon>
        <taxon>Oomycota</taxon>
        <taxon>Peronosporomycetes</taxon>
        <taxon>Pythiales</taxon>
        <taxon>Pythiaceae</taxon>
        <taxon>Pythium</taxon>
    </lineage>
</organism>
<feature type="region of interest" description="Disordered" evidence="1">
    <location>
        <begin position="466"/>
        <end position="495"/>
    </location>
</feature>
<protein>
    <submittedName>
        <fullName evidence="2">Uncharacterized protein</fullName>
    </submittedName>
</protein>
<evidence type="ECO:0000313" key="2">
    <source>
        <dbReference type="EMBL" id="KAJ0398623.1"/>
    </source>
</evidence>
<reference evidence="2" key="1">
    <citation type="submission" date="2021-12" db="EMBL/GenBank/DDBJ databases">
        <title>Prjna785345.</title>
        <authorList>
            <person name="Rujirawat T."/>
            <person name="Krajaejun T."/>
        </authorList>
    </citation>
    <scope>NUCLEOTIDE SEQUENCE</scope>
    <source>
        <strain evidence="2">Pi057C3</strain>
    </source>
</reference>
<accession>A0AAD5Q5Q8</accession>
<keyword evidence="3" id="KW-1185">Reference proteome</keyword>
<evidence type="ECO:0000313" key="3">
    <source>
        <dbReference type="Proteomes" id="UP001209570"/>
    </source>
</evidence>
<comment type="caution">
    <text evidence="2">The sequence shown here is derived from an EMBL/GenBank/DDBJ whole genome shotgun (WGS) entry which is preliminary data.</text>
</comment>
<feature type="region of interest" description="Disordered" evidence="1">
    <location>
        <begin position="427"/>
        <end position="450"/>
    </location>
</feature>
<feature type="region of interest" description="Disordered" evidence="1">
    <location>
        <begin position="358"/>
        <end position="380"/>
    </location>
</feature>
<feature type="compositionally biased region" description="Polar residues" evidence="1">
    <location>
        <begin position="363"/>
        <end position="375"/>
    </location>
</feature>
<evidence type="ECO:0000256" key="1">
    <source>
        <dbReference type="SAM" id="MobiDB-lite"/>
    </source>
</evidence>
<dbReference type="AlphaFoldDB" id="A0AAD5Q5Q8"/>
<proteinExistence type="predicted"/>
<name>A0AAD5Q5Q8_PYTIN</name>
<gene>
    <name evidence="2" type="ORF">P43SY_007481</name>
</gene>
<dbReference type="Proteomes" id="UP001209570">
    <property type="component" value="Unassembled WGS sequence"/>
</dbReference>
<dbReference type="EMBL" id="JAKCXM010000209">
    <property type="protein sequence ID" value="KAJ0398623.1"/>
    <property type="molecule type" value="Genomic_DNA"/>
</dbReference>
<feature type="compositionally biased region" description="Acidic residues" evidence="1">
    <location>
        <begin position="478"/>
        <end position="487"/>
    </location>
</feature>